<keyword evidence="5" id="KW-0812">Transmembrane</keyword>
<keyword evidence="7" id="KW-0547">Nucleotide-binding</keyword>
<evidence type="ECO:0000256" key="6">
    <source>
        <dbReference type="ARBA" id="ARBA00022723"/>
    </source>
</evidence>
<sequence length="271" mass="29503">MAAIAVWCVIKPLQVGFSTEFIGVTIQVSCTSIVAAYSVALVQERLAREAFLANYLLDIERAKSERLLANVLPEMVAHRLKDEPTTIADSFESATVLFADIVDFTQLAATLSSEELVTLLNAIFSTFDALAEKHGLEKIKTIGDAYMAVAGVPKPDTHHAQSAARMALELRTVITGFKRENGEPLCLRIGLHSGPVIAGVIGTKKFIYDLWGDTVNTASRMESHGIPGQIQVTEATQMLLGTEFMFSPPREIEVKGKGQMLVYSLLGPHEN</sequence>
<keyword evidence="8" id="KW-0067">ATP-binding</keyword>
<dbReference type="InterPro" id="IPR050401">
    <property type="entry name" value="Cyclic_nucleotide_synthase"/>
</dbReference>
<keyword evidence="6" id="KW-0479">Metal-binding</keyword>
<dbReference type="RefSeq" id="WP_221289925.1">
    <property type="nucleotide sequence ID" value="NZ_JACHGW010000002.1"/>
</dbReference>
<evidence type="ECO:0000256" key="8">
    <source>
        <dbReference type="ARBA" id="ARBA00022840"/>
    </source>
</evidence>
<evidence type="ECO:0000256" key="1">
    <source>
        <dbReference type="ARBA" id="ARBA00001593"/>
    </source>
</evidence>
<dbReference type="EMBL" id="JACHGW010000002">
    <property type="protein sequence ID" value="MBB6049896.1"/>
    <property type="molecule type" value="Genomic_DNA"/>
</dbReference>
<name>A0A7W9SNJ9_ARMRO</name>
<dbReference type="CDD" id="cd07302">
    <property type="entry name" value="CHD"/>
    <property type="match status" value="1"/>
</dbReference>
<comment type="subcellular location">
    <subcellularLocation>
        <location evidence="2">Membrane</location>
    </subcellularLocation>
</comment>
<protein>
    <recommendedName>
        <fullName evidence="4">Adenylate cyclase</fullName>
        <ecNumber evidence="3">4.6.1.1</ecNumber>
    </recommendedName>
    <alternativeName>
        <fullName evidence="14">ATP pyrophosphate-lyase</fullName>
    </alternativeName>
    <alternativeName>
        <fullName evidence="15">Adenylyl cyclase</fullName>
    </alternativeName>
</protein>
<dbReference type="PROSITE" id="PS50125">
    <property type="entry name" value="GUANYLATE_CYCLASE_2"/>
    <property type="match status" value="1"/>
</dbReference>
<dbReference type="InterPro" id="IPR029787">
    <property type="entry name" value="Nucleotide_cyclase"/>
</dbReference>
<dbReference type="Proteomes" id="UP000520814">
    <property type="component" value="Unassembled WGS sequence"/>
</dbReference>
<dbReference type="GO" id="GO:0046872">
    <property type="term" value="F:metal ion binding"/>
    <property type="evidence" value="ECO:0007669"/>
    <property type="project" value="UniProtKB-KW"/>
</dbReference>
<evidence type="ECO:0000256" key="13">
    <source>
        <dbReference type="ARBA" id="ARBA00023239"/>
    </source>
</evidence>
<dbReference type="AlphaFoldDB" id="A0A7W9SNJ9"/>
<evidence type="ECO:0000256" key="12">
    <source>
        <dbReference type="ARBA" id="ARBA00023136"/>
    </source>
</evidence>
<evidence type="ECO:0000313" key="20">
    <source>
        <dbReference type="Proteomes" id="UP000520814"/>
    </source>
</evidence>
<keyword evidence="20" id="KW-1185">Reference proteome</keyword>
<evidence type="ECO:0000256" key="14">
    <source>
        <dbReference type="ARBA" id="ARBA00032597"/>
    </source>
</evidence>
<evidence type="ECO:0000256" key="11">
    <source>
        <dbReference type="ARBA" id="ARBA00022998"/>
    </source>
</evidence>
<evidence type="ECO:0000256" key="5">
    <source>
        <dbReference type="ARBA" id="ARBA00022692"/>
    </source>
</evidence>
<evidence type="ECO:0000256" key="16">
    <source>
        <dbReference type="ARBA" id="ARBA00064436"/>
    </source>
</evidence>
<evidence type="ECO:0000256" key="17">
    <source>
        <dbReference type="RuleBase" id="RU000405"/>
    </source>
</evidence>
<keyword evidence="13 17" id="KW-0456">Lyase</keyword>
<organism evidence="19 20">
    <name type="scientific">Armatimonas rosea</name>
    <dbReference type="NCBI Taxonomy" id="685828"/>
    <lineage>
        <taxon>Bacteria</taxon>
        <taxon>Bacillati</taxon>
        <taxon>Armatimonadota</taxon>
        <taxon>Armatimonadia</taxon>
        <taxon>Armatimonadales</taxon>
        <taxon>Armatimonadaceae</taxon>
        <taxon>Armatimonas</taxon>
    </lineage>
</organism>
<dbReference type="InterPro" id="IPR001054">
    <property type="entry name" value="A/G_cyclase"/>
</dbReference>
<dbReference type="GO" id="GO:0005524">
    <property type="term" value="F:ATP binding"/>
    <property type="evidence" value="ECO:0007669"/>
    <property type="project" value="UniProtKB-KW"/>
</dbReference>
<keyword evidence="12" id="KW-0472">Membrane</keyword>
<dbReference type="Gene3D" id="3.30.70.1230">
    <property type="entry name" value="Nucleotide cyclase"/>
    <property type="match status" value="1"/>
</dbReference>
<evidence type="ECO:0000259" key="18">
    <source>
        <dbReference type="PROSITE" id="PS50125"/>
    </source>
</evidence>
<dbReference type="GO" id="GO:0004016">
    <property type="term" value="F:adenylate cyclase activity"/>
    <property type="evidence" value="ECO:0007669"/>
    <property type="project" value="UniProtKB-EC"/>
</dbReference>
<dbReference type="Pfam" id="PF00211">
    <property type="entry name" value="Guanylate_cyc"/>
    <property type="match status" value="1"/>
</dbReference>
<keyword evidence="10" id="KW-1133">Transmembrane helix</keyword>
<reference evidence="19 20" key="1">
    <citation type="submission" date="2020-08" db="EMBL/GenBank/DDBJ databases">
        <title>Genomic Encyclopedia of Type Strains, Phase IV (KMG-IV): sequencing the most valuable type-strain genomes for metagenomic binning, comparative biology and taxonomic classification.</title>
        <authorList>
            <person name="Goeker M."/>
        </authorList>
    </citation>
    <scope>NUCLEOTIDE SEQUENCE [LARGE SCALE GENOMIC DNA]</scope>
    <source>
        <strain evidence="19 20">DSM 23562</strain>
    </source>
</reference>
<dbReference type="PANTHER" id="PTHR11920">
    <property type="entry name" value="GUANYLYL CYCLASE"/>
    <property type="match status" value="1"/>
</dbReference>
<comment type="catalytic activity">
    <reaction evidence="1">
        <text>ATP = 3',5'-cyclic AMP + diphosphate</text>
        <dbReference type="Rhea" id="RHEA:15389"/>
        <dbReference type="ChEBI" id="CHEBI:30616"/>
        <dbReference type="ChEBI" id="CHEBI:33019"/>
        <dbReference type="ChEBI" id="CHEBI:58165"/>
        <dbReference type="EC" id="4.6.1.1"/>
    </reaction>
</comment>
<dbReference type="SUPFAM" id="SSF55073">
    <property type="entry name" value="Nucleotide cyclase"/>
    <property type="match status" value="1"/>
</dbReference>
<dbReference type="EC" id="4.6.1.1" evidence="3"/>
<dbReference type="GO" id="GO:0006171">
    <property type="term" value="P:cAMP biosynthetic process"/>
    <property type="evidence" value="ECO:0007669"/>
    <property type="project" value="UniProtKB-KW"/>
</dbReference>
<comment type="similarity">
    <text evidence="17">Belongs to the adenylyl cyclase class-4/guanylyl cyclase family.</text>
</comment>
<evidence type="ECO:0000256" key="15">
    <source>
        <dbReference type="ARBA" id="ARBA00032637"/>
    </source>
</evidence>
<evidence type="ECO:0000313" key="19">
    <source>
        <dbReference type="EMBL" id="MBB6049896.1"/>
    </source>
</evidence>
<dbReference type="GO" id="GO:0035556">
    <property type="term" value="P:intracellular signal transduction"/>
    <property type="evidence" value="ECO:0007669"/>
    <property type="project" value="InterPro"/>
</dbReference>
<accession>A0A7W9SNJ9</accession>
<keyword evidence="11" id="KW-0115">cAMP biosynthesis</keyword>
<feature type="domain" description="Guanylate cyclase" evidence="18">
    <location>
        <begin position="95"/>
        <end position="222"/>
    </location>
</feature>
<evidence type="ECO:0000256" key="10">
    <source>
        <dbReference type="ARBA" id="ARBA00022989"/>
    </source>
</evidence>
<evidence type="ECO:0000256" key="9">
    <source>
        <dbReference type="ARBA" id="ARBA00022842"/>
    </source>
</evidence>
<dbReference type="GO" id="GO:0005886">
    <property type="term" value="C:plasma membrane"/>
    <property type="evidence" value="ECO:0007669"/>
    <property type="project" value="UniProtKB-ARBA"/>
</dbReference>
<dbReference type="InterPro" id="IPR018297">
    <property type="entry name" value="A/G_cyclase_CS"/>
</dbReference>
<dbReference type="PROSITE" id="PS00452">
    <property type="entry name" value="GUANYLATE_CYCLASE_1"/>
    <property type="match status" value="1"/>
</dbReference>
<gene>
    <name evidence="19" type="ORF">HNQ39_001687</name>
</gene>
<evidence type="ECO:0000256" key="7">
    <source>
        <dbReference type="ARBA" id="ARBA00022741"/>
    </source>
</evidence>
<keyword evidence="9" id="KW-0460">Magnesium</keyword>
<comment type="caution">
    <text evidence="19">The sequence shown here is derived from an EMBL/GenBank/DDBJ whole genome shotgun (WGS) entry which is preliminary data.</text>
</comment>
<dbReference type="FunFam" id="3.30.70.1230:FF:000033">
    <property type="entry name" value="Adenylate cyclase"/>
    <property type="match status" value="1"/>
</dbReference>
<comment type="subunit">
    <text evidence="16">Homodimer. Can also exist as monomer.</text>
</comment>
<dbReference type="PANTHER" id="PTHR11920:SF335">
    <property type="entry name" value="GUANYLATE CYCLASE"/>
    <property type="match status" value="1"/>
</dbReference>
<proteinExistence type="inferred from homology"/>
<dbReference type="SMART" id="SM00044">
    <property type="entry name" value="CYCc"/>
    <property type="match status" value="1"/>
</dbReference>
<evidence type="ECO:0000256" key="3">
    <source>
        <dbReference type="ARBA" id="ARBA00012201"/>
    </source>
</evidence>
<evidence type="ECO:0000256" key="4">
    <source>
        <dbReference type="ARBA" id="ARBA00021420"/>
    </source>
</evidence>
<evidence type="ECO:0000256" key="2">
    <source>
        <dbReference type="ARBA" id="ARBA00004370"/>
    </source>
</evidence>